<dbReference type="RefSeq" id="WP_114001821.1">
    <property type="nucleotide sequence ID" value="NZ_PSQG01000005.1"/>
</dbReference>
<evidence type="ECO:0000256" key="3">
    <source>
        <dbReference type="PROSITE-ProRule" id="PRU00169"/>
    </source>
</evidence>
<organism evidence="5 6">
    <name type="scientific">Blautia obeum</name>
    <dbReference type="NCBI Taxonomy" id="40520"/>
    <lineage>
        <taxon>Bacteria</taxon>
        <taxon>Bacillati</taxon>
        <taxon>Bacillota</taxon>
        <taxon>Clostridia</taxon>
        <taxon>Lachnospirales</taxon>
        <taxon>Lachnospiraceae</taxon>
        <taxon>Blautia</taxon>
    </lineage>
</organism>
<dbReference type="Proteomes" id="UP000253208">
    <property type="component" value="Unassembled WGS sequence"/>
</dbReference>
<evidence type="ECO:0000256" key="2">
    <source>
        <dbReference type="ARBA" id="ARBA00024867"/>
    </source>
</evidence>
<accession>A0A367G404</accession>
<comment type="function">
    <text evidence="2">May play the central regulatory role in sporulation. It may be an element of the effector pathway responsible for the activation of sporulation genes in response to nutritional stress. Spo0A may act in concert with spo0H (a sigma factor) to control the expression of some genes that are critical to the sporulation process.</text>
</comment>
<name>A0A367G404_9FIRM</name>
<evidence type="ECO:0000313" key="6">
    <source>
        <dbReference type="Proteomes" id="UP000253208"/>
    </source>
</evidence>
<dbReference type="GO" id="GO:0000160">
    <property type="term" value="P:phosphorelay signal transduction system"/>
    <property type="evidence" value="ECO:0007669"/>
    <property type="project" value="InterPro"/>
</dbReference>
<comment type="caution">
    <text evidence="3">Lacks conserved residue(s) required for the propagation of feature annotation.</text>
</comment>
<reference evidence="5 6" key="1">
    <citation type="submission" date="2018-02" db="EMBL/GenBank/DDBJ databases">
        <title>Complete genome sequencing of Faecalibacterium prausnitzii strains isolated from the human gut.</title>
        <authorList>
            <person name="Fitzgerald B.C."/>
            <person name="Shkoporov A.N."/>
            <person name="Ross P.R."/>
            <person name="Hill C."/>
        </authorList>
    </citation>
    <scope>NUCLEOTIDE SEQUENCE [LARGE SCALE GENOMIC DNA]</scope>
    <source>
        <strain evidence="5 6">APC942/31-1</strain>
    </source>
</reference>
<dbReference type="InterPro" id="IPR011006">
    <property type="entry name" value="CheY-like_superfamily"/>
</dbReference>
<dbReference type="Gene3D" id="3.40.50.2300">
    <property type="match status" value="1"/>
</dbReference>
<dbReference type="InterPro" id="IPR001789">
    <property type="entry name" value="Sig_transdc_resp-reg_receiver"/>
</dbReference>
<dbReference type="AlphaFoldDB" id="A0A367G404"/>
<dbReference type="Gene3D" id="1.10.10.60">
    <property type="entry name" value="Homeodomain-like"/>
    <property type="match status" value="1"/>
</dbReference>
<evidence type="ECO:0000313" key="5">
    <source>
        <dbReference type="EMBL" id="RCH45238.1"/>
    </source>
</evidence>
<dbReference type="PROSITE" id="PS50110">
    <property type="entry name" value="RESPONSE_REGULATORY"/>
    <property type="match status" value="1"/>
</dbReference>
<evidence type="ECO:0000259" key="4">
    <source>
        <dbReference type="PROSITE" id="PS50110"/>
    </source>
</evidence>
<dbReference type="EMBL" id="PSQG01000005">
    <property type="protein sequence ID" value="RCH45238.1"/>
    <property type="molecule type" value="Genomic_DNA"/>
</dbReference>
<comment type="caution">
    <text evidence="5">The sequence shown here is derived from an EMBL/GenBank/DDBJ whole genome shotgun (WGS) entry which is preliminary data.</text>
</comment>
<protein>
    <recommendedName>
        <fullName evidence="1">Stage 0 sporulation protein A homolog</fullName>
    </recommendedName>
</protein>
<evidence type="ECO:0000256" key="1">
    <source>
        <dbReference type="ARBA" id="ARBA00018672"/>
    </source>
</evidence>
<proteinExistence type="predicted"/>
<gene>
    <name evidence="5" type="ORF">C4886_04855</name>
</gene>
<feature type="domain" description="Response regulatory" evidence="4">
    <location>
        <begin position="1"/>
        <end position="40"/>
    </location>
</feature>
<dbReference type="SUPFAM" id="SSF52172">
    <property type="entry name" value="CheY-like"/>
    <property type="match status" value="1"/>
</dbReference>
<sequence length="95" mass="10417">MISGFSDFKYTRLAIQAGVIDYILKPVDPQNLNNALSATISQLESEAGKTWTSDSASSPEPCSAFTSRVISDVFDYINAHYLENISLADIAESFF</sequence>